<dbReference type="PANTHER" id="PTHR43110">
    <property type="entry name" value="THIOL PEROXIDASE"/>
    <property type="match status" value="1"/>
</dbReference>
<dbReference type="InterPro" id="IPR013766">
    <property type="entry name" value="Thioredoxin_domain"/>
</dbReference>
<dbReference type="STRING" id="1666911.HLUCCA11_11525"/>
<evidence type="ECO:0000313" key="6">
    <source>
        <dbReference type="Proteomes" id="UP000050465"/>
    </source>
</evidence>
<dbReference type="SUPFAM" id="SSF52833">
    <property type="entry name" value="Thioredoxin-like"/>
    <property type="match status" value="1"/>
</dbReference>
<organism evidence="5 6">
    <name type="scientific">Phormidesmis priestleyi Ana</name>
    <dbReference type="NCBI Taxonomy" id="1666911"/>
    <lineage>
        <taxon>Bacteria</taxon>
        <taxon>Bacillati</taxon>
        <taxon>Cyanobacteriota</taxon>
        <taxon>Cyanophyceae</taxon>
        <taxon>Leptolyngbyales</taxon>
        <taxon>Leptolyngbyaceae</taxon>
        <taxon>Phormidesmis</taxon>
    </lineage>
</organism>
<sequence>MQLTSHNFSGLINRRFLKNFTPIPALCRFPLGEKLPDFTLLGADDNTYQLSNYRGKPVVLAFTRIFTEKQYCPFCYPHILALIEAHPQFVGLGATLLMVTSTSMSQSKVVQQDLALPMPLLVDPACQSFRRYGAGQALGAPLPAQFVIDAEGRLRFQHLFSFAHHNATPARLLWAVRNL</sequence>
<evidence type="ECO:0000313" key="5">
    <source>
        <dbReference type="EMBL" id="KPQ35310.1"/>
    </source>
</evidence>
<dbReference type="GO" id="GO:0004601">
    <property type="term" value="F:peroxidase activity"/>
    <property type="evidence" value="ECO:0007669"/>
    <property type="project" value="UniProtKB-KW"/>
</dbReference>
<accession>A0A0P8C224</accession>
<comment type="caution">
    <text evidence="5">The sequence shown here is derived from an EMBL/GenBank/DDBJ whole genome shotgun (WGS) entry which is preliminary data.</text>
</comment>
<dbReference type="CDD" id="cd02970">
    <property type="entry name" value="PRX_like2"/>
    <property type="match status" value="1"/>
</dbReference>
<feature type="domain" description="Thioredoxin" evidence="4">
    <location>
        <begin position="29"/>
        <end position="179"/>
    </location>
</feature>
<dbReference type="Pfam" id="PF00578">
    <property type="entry name" value="AhpC-TSA"/>
    <property type="match status" value="1"/>
</dbReference>
<evidence type="ECO:0000259" key="4">
    <source>
        <dbReference type="PROSITE" id="PS51352"/>
    </source>
</evidence>
<dbReference type="PATRIC" id="fig|1666911.3.peg.529"/>
<evidence type="ECO:0000256" key="3">
    <source>
        <dbReference type="ARBA" id="ARBA00023284"/>
    </source>
</evidence>
<dbReference type="InterPro" id="IPR036249">
    <property type="entry name" value="Thioredoxin-like_sf"/>
</dbReference>
<dbReference type="PANTHER" id="PTHR43110:SF1">
    <property type="entry name" value="THIOL PEROXIDASE"/>
    <property type="match status" value="1"/>
</dbReference>
<gene>
    <name evidence="5" type="ORF">HLUCCA11_11525</name>
</gene>
<keyword evidence="3" id="KW-0676">Redox-active center</keyword>
<protein>
    <submittedName>
        <fullName evidence="5">Peroxiredoxin</fullName>
    </submittedName>
</protein>
<name>A0A0P8C224_9CYAN</name>
<keyword evidence="1" id="KW-0575">Peroxidase</keyword>
<reference evidence="5 6" key="1">
    <citation type="submission" date="2015-09" db="EMBL/GenBank/DDBJ databases">
        <title>Identification and resolution of microdiversity through metagenomic sequencing of parallel consortia.</title>
        <authorList>
            <person name="Nelson W.C."/>
            <person name="Romine M.F."/>
            <person name="Lindemann S.R."/>
        </authorList>
    </citation>
    <scope>NUCLEOTIDE SEQUENCE [LARGE SCALE GENOMIC DNA]</scope>
    <source>
        <strain evidence="5">Ana</strain>
    </source>
</reference>
<evidence type="ECO:0000256" key="2">
    <source>
        <dbReference type="ARBA" id="ARBA00022862"/>
    </source>
</evidence>
<keyword evidence="1" id="KW-0560">Oxidoreductase</keyword>
<dbReference type="InterPro" id="IPR000866">
    <property type="entry name" value="AhpC/TSA"/>
</dbReference>
<dbReference type="InterPro" id="IPR050455">
    <property type="entry name" value="Tpx_Peroxidase_subfamily"/>
</dbReference>
<evidence type="ECO:0000256" key="1">
    <source>
        <dbReference type="ARBA" id="ARBA00022559"/>
    </source>
</evidence>
<dbReference type="PROSITE" id="PS51352">
    <property type="entry name" value="THIOREDOXIN_2"/>
    <property type="match status" value="1"/>
</dbReference>
<keyword evidence="2" id="KW-0049">Antioxidant</keyword>
<dbReference type="AlphaFoldDB" id="A0A0P8C224"/>
<dbReference type="Gene3D" id="3.40.30.10">
    <property type="entry name" value="Glutaredoxin"/>
    <property type="match status" value="1"/>
</dbReference>
<proteinExistence type="predicted"/>
<dbReference type="EMBL" id="LJZR01000013">
    <property type="protein sequence ID" value="KPQ35310.1"/>
    <property type="molecule type" value="Genomic_DNA"/>
</dbReference>
<dbReference type="Proteomes" id="UP000050465">
    <property type="component" value="Unassembled WGS sequence"/>
</dbReference>